<dbReference type="GO" id="GO:0006261">
    <property type="term" value="P:DNA-templated DNA replication"/>
    <property type="evidence" value="ECO:0007669"/>
    <property type="project" value="TreeGrafter"/>
</dbReference>
<dbReference type="SUPFAM" id="SSF52540">
    <property type="entry name" value="P-loop containing nucleoside triphosphate hydrolases"/>
    <property type="match status" value="1"/>
</dbReference>
<keyword evidence="1" id="KW-0235">DNA replication</keyword>
<reference evidence="2" key="1">
    <citation type="journal article" date="2017" name="Science">
        <title>Giant viruses with an expanded complement of translation system components.</title>
        <authorList>
            <person name="Schulz F."/>
            <person name="Yutin N."/>
            <person name="Ivanova N.N."/>
            <person name="Ortega D.R."/>
            <person name="Lee T.K."/>
            <person name="Vierheilig J."/>
            <person name="Daims H."/>
            <person name="Horn M."/>
            <person name="Wagner M."/>
            <person name="Jensen G.J."/>
            <person name="Kyrpides N.C."/>
            <person name="Koonin E.V."/>
            <person name="Woyke T."/>
        </authorList>
    </citation>
    <scope>NUCLEOTIDE SEQUENCE</scope>
    <source>
        <strain evidence="2">ILV1</strain>
    </source>
</reference>
<dbReference type="GO" id="GO:0006281">
    <property type="term" value="P:DNA repair"/>
    <property type="evidence" value="ECO:0007669"/>
    <property type="project" value="TreeGrafter"/>
</dbReference>
<dbReference type="InterPro" id="IPR027417">
    <property type="entry name" value="P-loop_NTPase"/>
</dbReference>
<proteinExistence type="predicted"/>
<dbReference type="Gene3D" id="1.20.272.10">
    <property type="match status" value="1"/>
</dbReference>
<accession>A0A1V0SCJ1</accession>
<dbReference type="Gene3D" id="3.40.50.300">
    <property type="entry name" value="P-loop containing nucleotide triphosphate hydrolases"/>
    <property type="match status" value="1"/>
</dbReference>
<dbReference type="InterPro" id="IPR050238">
    <property type="entry name" value="DNA_Rep/Repair_Clamp_Loader"/>
</dbReference>
<dbReference type="PANTHER" id="PTHR11669">
    <property type="entry name" value="REPLICATION FACTOR C / DNA POLYMERASE III GAMMA-TAU SUBUNIT"/>
    <property type="match status" value="1"/>
</dbReference>
<evidence type="ECO:0000256" key="1">
    <source>
        <dbReference type="ARBA" id="ARBA00022705"/>
    </source>
</evidence>
<dbReference type="Pfam" id="PF22534">
    <property type="entry name" value="RFC_C"/>
    <property type="match status" value="1"/>
</dbReference>
<organism evidence="2">
    <name type="scientific">Indivirus ILV1</name>
    <dbReference type="NCBI Taxonomy" id="1977633"/>
    <lineage>
        <taxon>Viruses</taxon>
        <taxon>Varidnaviria</taxon>
        <taxon>Bamfordvirae</taxon>
        <taxon>Nucleocytoviricota</taxon>
        <taxon>Megaviricetes</taxon>
        <taxon>Imitervirales</taxon>
        <taxon>Mimiviridae</taxon>
        <taxon>Klosneuvirinae</taxon>
        <taxon>Indivirus</taxon>
    </lineage>
</organism>
<dbReference type="EMBL" id="KY684085">
    <property type="protein sequence ID" value="ARF09429.1"/>
    <property type="molecule type" value="Genomic_DNA"/>
</dbReference>
<dbReference type="Pfam" id="PF13177">
    <property type="entry name" value="DNA_pol3_delta2"/>
    <property type="match status" value="1"/>
</dbReference>
<gene>
    <name evidence="2" type="ORF">Indivirus_1_52</name>
</gene>
<dbReference type="GO" id="GO:0003689">
    <property type="term" value="F:DNA clamp loader activity"/>
    <property type="evidence" value="ECO:0007669"/>
    <property type="project" value="TreeGrafter"/>
</dbReference>
<dbReference type="GO" id="GO:0003677">
    <property type="term" value="F:DNA binding"/>
    <property type="evidence" value="ECO:0007669"/>
    <property type="project" value="InterPro"/>
</dbReference>
<protein>
    <submittedName>
        <fullName evidence="2">Replication factor C small subunit</fullName>
    </submittedName>
</protein>
<name>A0A1V0SCJ1_9VIRU</name>
<evidence type="ECO:0000313" key="2">
    <source>
        <dbReference type="EMBL" id="ARF09429.1"/>
    </source>
</evidence>
<sequence>MFISNNIDTCDIVIHKKELDILKKMSDDESIPHIIFYGPEGSGKKTIINKFMSMIYNDQLIKTNDTIYKVEKNGNNATDVIIKQSDCHIVIEPNNNNFDKYLIQDVVKEYARRGPLNVFDKKKSFKMVLINGVDNLSYYAQTSLRRTMEKFSGNCRFIMWCRSLSRVIEPIRSRCFCFRIQAPSDGDILELLAKISFKESINLKLKDFTEIISRANGNIKKALWLAQFKKYGISYETSYEKSIRKITELLLSCNVSAELEIRSHIYNIMITNISGTKIMKDIVNCIFLSKNFNEKSKLGIAEIAAKYEHNMIRGRREIIHLEAFIFGVMNILSK</sequence>
<dbReference type="SUPFAM" id="SSF48019">
    <property type="entry name" value="post-AAA+ oligomerization domain-like"/>
    <property type="match status" value="1"/>
</dbReference>
<dbReference type="InterPro" id="IPR008921">
    <property type="entry name" value="DNA_pol3_clamp-load_cplx_C"/>
</dbReference>
<dbReference type="PANTHER" id="PTHR11669:SF1">
    <property type="entry name" value="REPLICATION FACTOR C SUBUNIT 3"/>
    <property type="match status" value="1"/>
</dbReference>